<dbReference type="PANTHER" id="PTHR33452">
    <property type="entry name" value="OXIDOREDUCTASE CATD-RELATED"/>
    <property type="match status" value="1"/>
</dbReference>
<reference evidence="9 10" key="1">
    <citation type="submission" date="2023-10" db="EMBL/GenBank/DDBJ databases">
        <title>Development of a sustainable strategy for remediation of hydrocarbon-contaminated territories based on the waste exchange concept.</title>
        <authorList>
            <person name="Krivoruchko A."/>
        </authorList>
    </citation>
    <scope>NUCLEOTIDE SEQUENCE [LARGE SCALE GENOMIC DNA]</scope>
    <source>
        <strain evidence="9 10">IEGM 1323</strain>
    </source>
</reference>
<dbReference type="RefSeq" id="WP_317563950.1">
    <property type="nucleotide sequence ID" value="NZ_JAWLJX010000002.1"/>
</dbReference>
<evidence type="ECO:0000256" key="6">
    <source>
        <dbReference type="ARBA" id="ARBA00023136"/>
    </source>
</evidence>
<evidence type="ECO:0000256" key="1">
    <source>
        <dbReference type="ARBA" id="ARBA00004651"/>
    </source>
</evidence>
<feature type="transmembrane region" description="Helical" evidence="8">
    <location>
        <begin position="233"/>
        <end position="255"/>
    </location>
</feature>
<feature type="compositionally biased region" description="Basic and acidic residues" evidence="7">
    <location>
        <begin position="1"/>
        <end position="10"/>
    </location>
</feature>
<sequence>MTDTPRDPNRPDQSYEPAESPYDNPTEQIPPSRSASGTSASDRADTSGASTAAFGAQRSDRLPRTDDELDFPYSSTSDARSSDARSSDTRSTDAQPTEKIQAYRPSTYADSSTTGASADSTSSTAYADHSTEYLGTSAGAGAAGARAAVTPEPEVRTETVEVPARRGSTDLGLFVLRVAIGAVFLGHGLQKLVGLWNGPGLDGFQNLLETSGFRYSEILAIAAAAGETLGGALLILGLATPLAGAAVLATIINAWCFKQAAEPGLQFSGSSGVEYETVLGFAAAAIILTGPGKIAFDGRRGWATRPRIGSLLALVVGIAAGVCIWIFLNGANPVVR</sequence>
<comment type="similarity">
    <text evidence="2">Belongs to the DoxX family.</text>
</comment>
<dbReference type="EMBL" id="JAWLJX010000002">
    <property type="protein sequence ID" value="MDV6261279.1"/>
    <property type="molecule type" value="Genomic_DNA"/>
</dbReference>
<keyword evidence="4 8" id="KW-0812">Transmembrane</keyword>
<organism evidence="9 10">
    <name type="scientific">Rhodococcoides yunnanense</name>
    <dbReference type="NCBI Taxonomy" id="278209"/>
    <lineage>
        <taxon>Bacteria</taxon>
        <taxon>Bacillati</taxon>
        <taxon>Actinomycetota</taxon>
        <taxon>Actinomycetes</taxon>
        <taxon>Mycobacteriales</taxon>
        <taxon>Nocardiaceae</taxon>
        <taxon>Rhodococcoides</taxon>
    </lineage>
</organism>
<proteinExistence type="inferred from homology"/>
<evidence type="ECO:0000313" key="9">
    <source>
        <dbReference type="EMBL" id="MDV6261279.1"/>
    </source>
</evidence>
<evidence type="ECO:0000256" key="7">
    <source>
        <dbReference type="SAM" id="MobiDB-lite"/>
    </source>
</evidence>
<feature type="transmembrane region" description="Helical" evidence="8">
    <location>
        <begin position="275"/>
        <end position="296"/>
    </location>
</feature>
<keyword evidence="3" id="KW-1003">Cell membrane</keyword>
<name>A0ABU4BAW8_9NOCA</name>
<evidence type="ECO:0000256" key="5">
    <source>
        <dbReference type="ARBA" id="ARBA00022989"/>
    </source>
</evidence>
<keyword evidence="5 8" id="KW-1133">Transmembrane helix</keyword>
<keyword evidence="10" id="KW-1185">Reference proteome</keyword>
<feature type="compositionally biased region" description="Polar residues" evidence="7">
    <location>
        <begin position="23"/>
        <end position="41"/>
    </location>
</feature>
<gene>
    <name evidence="9" type="ORF">R3P96_07985</name>
</gene>
<dbReference type="PANTHER" id="PTHR33452:SF1">
    <property type="entry name" value="INNER MEMBRANE PROTEIN YPHA-RELATED"/>
    <property type="match status" value="1"/>
</dbReference>
<dbReference type="Proteomes" id="UP001185755">
    <property type="component" value="Unassembled WGS sequence"/>
</dbReference>
<keyword evidence="6 8" id="KW-0472">Membrane</keyword>
<accession>A0ABU4BAW8</accession>
<evidence type="ECO:0000256" key="2">
    <source>
        <dbReference type="ARBA" id="ARBA00006679"/>
    </source>
</evidence>
<dbReference type="InterPro" id="IPR032808">
    <property type="entry name" value="DoxX"/>
</dbReference>
<comment type="subcellular location">
    <subcellularLocation>
        <location evidence="1">Cell membrane</location>
        <topology evidence="1">Multi-pass membrane protein</topology>
    </subcellularLocation>
</comment>
<evidence type="ECO:0000256" key="8">
    <source>
        <dbReference type="SAM" id="Phobius"/>
    </source>
</evidence>
<feature type="transmembrane region" description="Helical" evidence="8">
    <location>
        <begin position="308"/>
        <end position="328"/>
    </location>
</feature>
<evidence type="ECO:0000313" key="10">
    <source>
        <dbReference type="Proteomes" id="UP001185755"/>
    </source>
</evidence>
<feature type="compositionally biased region" description="Low complexity" evidence="7">
    <location>
        <begin position="106"/>
        <end position="123"/>
    </location>
</feature>
<comment type="caution">
    <text evidence="9">The sequence shown here is derived from an EMBL/GenBank/DDBJ whole genome shotgun (WGS) entry which is preliminary data.</text>
</comment>
<evidence type="ECO:0000256" key="4">
    <source>
        <dbReference type="ARBA" id="ARBA00022692"/>
    </source>
</evidence>
<protein>
    <submittedName>
        <fullName evidence="9">DoxX family protein</fullName>
    </submittedName>
</protein>
<dbReference type="InterPro" id="IPR051907">
    <property type="entry name" value="DoxX-like_oxidoreductase"/>
</dbReference>
<evidence type="ECO:0000256" key="3">
    <source>
        <dbReference type="ARBA" id="ARBA00022475"/>
    </source>
</evidence>
<feature type="compositionally biased region" description="Basic and acidic residues" evidence="7">
    <location>
        <begin position="80"/>
        <end position="91"/>
    </location>
</feature>
<dbReference type="Pfam" id="PF07681">
    <property type="entry name" value="DoxX"/>
    <property type="match status" value="1"/>
</dbReference>
<feature type="region of interest" description="Disordered" evidence="7">
    <location>
        <begin position="1"/>
        <end position="123"/>
    </location>
</feature>